<dbReference type="InterPro" id="IPR001789">
    <property type="entry name" value="Sig_transdc_resp-reg_receiver"/>
</dbReference>
<dbReference type="EMBL" id="WRXN01000001">
    <property type="protein sequence ID" value="MVT06754.1"/>
    <property type="molecule type" value="Genomic_DNA"/>
</dbReference>
<evidence type="ECO:0000256" key="4">
    <source>
        <dbReference type="ARBA" id="ARBA00022679"/>
    </source>
</evidence>
<dbReference type="SUPFAM" id="SSF55874">
    <property type="entry name" value="ATPase domain of HSP90 chaperone/DNA topoisomerase II/histidine kinase"/>
    <property type="match status" value="1"/>
</dbReference>
<evidence type="ECO:0000256" key="1">
    <source>
        <dbReference type="ARBA" id="ARBA00000085"/>
    </source>
</evidence>
<gene>
    <name evidence="10" type="ORF">GO493_00670</name>
</gene>
<keyword evidence="4" id="KW-0808">Transferase</keyword>
<dbReference type="InterPro" id="IPR003661">
    <property type="entry name" value="HisK_dim/P_dom"/>
</dbReference>
<protein>
    <recommendedName>
        <fullName evidence="2">histidine kinase</fullName>
        <ecNumber evidence="2">2.7.13.3</ecNumber>
    </recommendedName>
</protein>
<dbReference type="SMART" id="SM00448">
    <property type="entry name" value="REC"/>
    <property type="match status" value="1"/>
</dbReference>
<dbReference type="GO" id="GO:0000155">
    <property type="term" value="F:phosphorelay sensor kinase activity"/>
    <property type="evidence" value="ECO:0007669"/>
    <property type="project" value="InterPro"/>
</dbReference>
<dbReference type="PANTHER" id="PTHR43304:SF1">
    <property type="entry name" value="PAC DOMAIN-CONTAINING PROTEIN"/>
    <property type="match status" value="1"/>
</dbReference>
<accession>A0A7K1TXC1</accession>
<evidence type="ECO:0000256" key="2">
    <source>
        <dbReference type="ARBA" id="ARBA00012438"/>
    </source>
</evidence>
<dbReference type="Gene3D" id="3.30.565.10">
    <property type="entry name" value="Histidine kinase-like ATPase, C-terminal domain"/>
    <property type="match status" value="1"/>
</dbReference>
<keyword evidence="7" id="KW-0175">Coiled coil</keyword>
<dbReference type="PROSITE" id="PS50110">
    <property type="entry name" value="RESPONSE_REGULATORY"/>
    <property type="match status" value="1"/>
</dbReference>
<evidence type="ECO:0000259" key="9">
    <source>
        <dbReference type="PROSITE" id="PS50110"/>
    </source>
</evidence>
<organism evidence="10 11">
    <name type="scientific">Chitinophaga tropicalis</name>
    <dbReference type="NCBI Taxonomy" id="2683588"/>
    <lineage>
        <taxon>Bacteria</taxon>
        <taxon>Pseudomonadati</taxon>
        <taxon>Bacteroidota</taxon>
        <taxon>Chitinophagia</taxon>
        <taxon>Chitinophagales</taxon>
        <taxon>Chitinophagaceae</taxon>
        <taxon>Chitinophaga</taxon>
    </lineage>
</organism>
<dbReference type="EC" id="2.7.13.3" evidence="2"/>
<dbReference type="RefSeq" id="WP_317165382.1">
    <property type="nucleotide sequence ID" value="NZ_WRXN01000001.1"/>
</dbReference>
<reference evidence="10 11" key="1">
    <citation type="submission" date="2019-12" db="EMBL/GenBank/DDBJ databases">
        <title>Chitinophaga sp. strain ysch24 (GDMCC 1.1355), whole genome shotgun sequence.</title>
        <authorList>
            <person name="Zhang X."/>
        </authorList>
    </citation>
    <scope>NUCLEOTIDE SEQUENCE [LARGE SCALE GENOMIC DNA]</scope>
    <source>
        <strain evidence="11">ysch24</strain>
    </source>
</reference>
<evidence type="ECO:0000256" key="7">
    <source>
        <dbReference type="SAM" id="Coils"/>
    </source>
</evidence>
<dbReference type="Pfam" id="PF00072">
    <property type="entry name" value="Response_reg"/>
    <property type="match status" value="1"/>
</dbReference>
<dbReference type="Pfam" id="PF02518">
    <property type="entry name" value="HATPase_c"/>
    <property type="match status" value="1"/>
</dbReference>
<dbReference type="InterPro" id="IPR003594">
    <property type="entry name" value="HATPase_dom"/>
</dbReference>
<keyword evidence="11" id="KW-1185">Reference proteome</keyword>
<dbReference type="PROSITE" id="PS50109">
    <property type="entry name" value="HIS_KIN"/>
    <property type="match status" value="1"/>
</dbReference>
<feature type="domain" description="Response regulatory" evidence="9">
    <location>
        <begin position="8"/>
        <end position="126"/>
    </location>
</feature>
<comment type="caution">
    <text evidence="10">The sequence shown here is derived from an EMBL/GenBank/DDBJ whole genome shotgun (WGS) entry which is preliminary data.</text>
</comment>
<comment type="catalytic activity">
    <reaction evidence="1">
        <text>ATP + protein L-histidine = ADP + protein N-phospho-L-histidine.</text>
        <dbReference type="EC" id="2.7.13.3"/>
    </reaction>
</comment>
<evidence type="ECO:0000256" key="5">
    <source>
        <dbReference type="ARBA" id="ARBA00022777"/>
    </source>
</evidence>
<sequence length="421" mass="48274">MEDPELVKILVVDDRADNLLSIESILERESYTIVKANSGKAALKILLKEFDFSLILMDVQMPDMNGFETASLIYQRDRLKDIPIIFITAHSHEEEAIFKGYRLGAVDFIYKPVNPELLRVKVGLFVELYRKTQSLIAQEQKLLTANASLQREIKEKEASERKVLELNDQLLQNNRHLQAVNTELDRFAYIASHDLQEPLRKIRVFSDMILQKKNGELDVEKYVMKITSATIRMQQLVSDLLRFSRHSIGGGDFINADLNQIVREAVNELEIKIQQVNASIRIDPLPSISVIPTLMRQVFYNLISNAIKFRKKEMPPDIHIYAELVNPLEQRYQPVKTGGNYYKIFVKDNGIGFESQYAEDIFIVFKRLHSYHEIEGTGIGLSICKKIIEQHNGFITATSEIDNGATFIIGIPEKQILSAYE</sequence>
<keyword evidence="5" id="KW-0418">Kinase</keyword>
<dbReference type="InterPro" id="IPR004358">
    <property type="entry name" value="Sig_transdc_His_kin-like_C"/>
</dbReference>
<dbReference type="PANTHER" id="PTHR43304">
    <property type="entry name" value="PHYTOCHROME-LIKE PROTEIN CPH1"/>
    <property type="match status" value="1"/>
</dbReference>
<dbReference type="AlphaFoldDB" id="A0A7K1TXC1"/>
<dbReference type="FunFam" id="3.30.565.10:FF:000006">
    <property type="entry name" value="Sensor histidine kinase WalK"/>
    <property type="match status" value="1"/>
</dbReference>
<feature type="coiled-coil region" evidence="7">
    <location>
        <begin position="139"/>
        <end position="169"/>
    </location>
</feature>
<dbReference type="Pfam" id="PF00512">
    <property type="entry name" value="HisKA"/>
    <property type="match status" value="1"/>
</dbReference>
<dbReference type="Gene3D" id="1.10.287.130">
    <property type="match status" value="1"/>
</dbReference>
<evidence type="ECO:0000313" key="11">
    <source>
        <dbReference type="Proteomes" id="UP000461730"/>
    </source>
</evidence>
<dbReference type="SMART" id="SM00388">
    <property type="entry name" value="HisKA"/>
    <property type="match status" value="1"/>
</dbReference>
<dbReference type="InterPro" id="IPR036097">
    <property type="entry name" value="HisK_dim/P_sf"/>
</dbReference>
<feature type="modified residue" description="4-aspartylphosphate" evidence="6">
    <location>
        <position position="58"/>
    </location>
</feature>
<feature type="domain" description="Histidine kinase" evidence="8">
    <location>
        <begin position="190"/>
        <end position="415"/>
    </location>
</feature>
<dbReference type="SMART" id="SM00387">
    <property type="entry name" value="HATPase_c"/>
    <property type="match status" value="1"/>
</dbReference>
<dbReference type="InterPro" id="IPR011006">
    <property type="entry name" value="CheY-like_superfamily"/>
</dbReference>
<dbReference type="SUPFAM" id="SSF47384">
    <property type="entry name" value="Homodimeric domain of signal transducing histidine kinase"/>
    <property type="match status" value="1"/>
</dbReference>
<proteinExistence type="predicted"/>
<dbReference type="SUPFAM" id="SSF52172">
    <property type="entry name" value="CheY-like"/>
    <property type="match status" value="1"/>
</dbReference>
<dbReference type="InterPro" id="IPR052162">
    <property type="entry name" value="Sensor_kinase/Photoreceptor"/>
</dbReference>
<dbReference type="Gene3D" id="3.40.50.2300">
    <property type="match status" value="1"/>
</dbReference>
<dbReference type="InterPro" id="IPR036890">
    <property type="entry name" value="HATPase_C_sf"/>
</dbReference>
<dbReference type="CDD" id="cd00082">
    <property type="entry name" value="HisKA"/>
    <property type="match status" value="1"/>
</dbReference>
<evidence type="ECO:0000256" key="6">
    <source>
        <dbReference type="PROSITE-ProRule" id="PRU00169"/>
    </source>
</evidence>
<evidence type="ECO:0000256" key="3">
    <source>
        <dbReference type="ARBA" id="ARBA00022553"/>
    </source>
</evidence>
<dbReference type="Proteomes" id="UP000461730">
    <property type="component" value="Unassembled WGS sequence"/>
</dbReference>
<dbReference type="InterPro" id="IPR005467">
    <property type="entry name" value="His_kinase_dom"/>
</dbReference>
<dbReference type="PRINTS" id="PR00344">
    <property type="entry name" value="BCTRLSENSOR"/>
</dbReference>
<keyword evidence="3 6" id="KW-0597">Phosphoprotein</keyword>
<name>A0A7K1TXC1_9BACT</name>
<evidence type="ECO:0000313" key="10">
    <source>
        <dbReference type="EMBL" id="MVT06754.1"/>
    </source>
</evidence>
<evidence type="ECO:0000259" key="8">
    <source>
        <dbReference type="PROSITE" id="PS50109"/>
    </source>
</evidence>